<dbReference type="Proteomes" id="UP000655751">
    <property type="component" value="Unassembled WGS sequence"/>
</dbReference>
<protein>
    <recommendedName>
        <fullName evidence="7">Mce-associated membrane protein</fullName>
    </recommendedName>
</protein>
<evidence type="ECO:0008006" key="7">
    <source>
        <dbReference type="Google" id="ProtNLM"/>
    </source>
</evidence>
<evidence type="ECO:0000256" key="1">
    <source>
        <dbReference type="ARBA" id="ARBA00004370"/>
    </source>
</evidence>
<evidence type="ECO:0000256" key="4">
    <source>
        <dbReference type="SAM" id="Phobius"/>
    </source>
</evidence>
<keyword evidence="6" id="KW-1185">Reference proteome</keyword>
<keyword evidence="4" id="KW-0812">Transmembrane</keyword>
<keyword evidence="2 4" id="KW-0472">Membrane</keyword>
<evidence type="ECO:0000313" key="6">
    <source>
        <dbReference type="Proteomes" id="UP000655751"/>
    </source>
</evidence>
<dbReference type="EMBL" id="JADMLG010000003">
    <property type="protein sequence ID" value="MBH0776608.1"/>
    <property type="molecule type" value="Genomic_DNA"/>
</dbReference>
<feature type="transmembrane region" description="Helical" evidence="4">
    <location>
        <begin position="66"/>
        <end position="84"/>
    </location>
</feature>
<reference evidence="5" key="1">
    <citation type="submission" date="2020-11" db="EMBL/GenBank/DDBJ databases">
        <title>Nocardia NEAU-351.nov., a novel actinomycete isolated from the cow dung.</title>
        <authorList>
            <person name="Zhang X."/>
        </authorList>
    </citation>
    <scope>NUCLEOTIDE SEQUENCE</scope>
    <source>
        <strain evidence="5">NEAU-351</strain>
    </source>
</reference>
<accession>A0A931I9Y8</accession>
<name>A0A931I9Y8_9NOCA</name>
<dbReference type="PANTHER" id="PTHR37042">
    <property type="entry name" value="OUTER MEMBRANE PROTEIN RV1973"/>
    <property type="match status" value="1"/>
</dbReference>
<keyword evidence="4" id="KW-1133">Transmembrane helix</keyword>
<dbReference type="PANTHER" id="PTHR37042:SF4">
    <property type="entry name" value="OUTER MEMBRANE PROTEIN RV1973"/>
    <property type="match status" value="1"/>
</dbReference>
<comment type="caution">
    <text evidence="5">The sequence shown here is derived from an EMBL/GenBank/DDBJ whole genome shotgun (WGS) entry which is preliminary data.</text>
</comment>
<gene>
    <name evidence="5" type="ORF">IT779_09960</name>
</gene>
<evidence type="ECO:0000256" key="2">
    <source>
        <dbReference type="ARBA" id="ARBA00023136"/>
    </source>
</evidence>
<evidence type="ECO:0000256" key="3">
    <source>
        <dbReference type="SAM" id="MobiDB-lite"/>
    </source>
</evidence>
<dbReference type="GO" id="GO:0016020">
    <property type="term" value="C:membrane"/>
    <property type="evidence" value="ECO:0007669"/>
    <property type="project" value="UniProtKB-SubCell"/>
</dbReference>
<dbReference type="AlphaFoldDB" id="A0A931I9Y8"/>
<feature type="compositionally biased region" description="Low complexity" evidence="3">
    <location>
        <begin position="1"/>
        <end position="20"/>
    </location>
</feature>
<feature type="compositionally biased region" description="Acidic residues" evidence="3">
    <location>
        <begin position="29"/>
        <end position="39"/>
    </location>
</feature>
<feature type="region of interest" description="Disordered" evidence="3">
    <location>
        <begin position="1"/>
        <end position="53"/>
    </location>
</feature>
<proteinExistence type="predicted"/>
<organism evidence="5 6">
    <name type="scientific">Nocardia bovistercoris</name>
    <dbReference type="NCBI Taxonomy" id="2785916"/>
    <lineage>
        <taxon>Bacteria</taxon>
        <taxon>Bacillati</taxon>
        <taxon>Actinomycetota</taxon>
        <taxon>Actinomycetes</taxon>
        <taxon>Mycobacteriales</taxon>
        <taxon>Nocardiaceae</taxon>
        <taxon>Nocardia</taxon>
    </lineage>
</organism>
<dbReference type="RefSeq" id="WP_196148935.1">
    <property type="nucleotide sequence ID" value="NZ_JADMLG010000003.1"/>
</dbReference>
<sequence length="216" mass="23192">MTQSTPTTTEKTEPETISETDAPKNVPSDDADTTTENESDSIATGSPSTPAPDRRGLLLRLALTRVLPAALLILTTVAAVVFGWKDRNHNEVDRATTEAAAAARHYAVALTTIDADRIDESFAAIRDGATGEFADMYTRSSDQLKPLLLQARSKSVGHVVDSGVRSASEDRVVVLLFVDAEISNTSAPEPGTDRSRLAITMRKVGDRWLAEKVDVA</sequence>
<comment type="subcellular location">
    <subcellularLocation>
        <location evidence="1">Membrane</location>
    </subcellularLocation>
</comment>
<evidence type="ECO:0000313" key="5">
    <source>
        <dbReference type="EMBL" id="MBH0776608.1"/>
    </source>
</evidence>